<keyword evidence="4 6" id="KW-0808">Transferase</keyword>
<feature type="binding site" evidence="6">
    <location>
        <position position="147"/>
    </location>
    <ligand>
        <name>S-adenosyl-L-methionine</name>
        <dbReference type="ChEBI" id="CHEBI:59789"/>
    </ligand>
</feature>
<gene>
    <name evidence="6 7" type="primary">prmA</name>
    <name evidence="7" type="ORF">IPO85_17240</name>
</gene>
<dbReference type="InterPro" id="IPR029063">
    <property type="entry name" value="SAM-dependent_MTases_sf"/>
</dbReference>
<evidence type="ECO:0000256" key="5">
    <source>
        <dbReference type="ARBA" id="ARBA00022691"/>
    </source>
</evidence>
<dbReference type="Gene3D" id="3.40.50.150">
    <property type="entry name" value="Vaccinia Virus protein VP39"/>
    <property type="match status" value="1"/>
</dbReference>
<dbReference type="InterPro" id="IPR004498">
    <property type="entry name" value="Ribosomal_PrmA_MeTrfase"/>
</dbReference>
<dbReference type="HAMAP" id="MF_00735">
    <property type="entry name" value="Methyltr_PrmA"/>
    <property type="match status" value="1"/>
</dbReference>
<keyword evidence="7" id="KW-0689">Ribosomal protein</keyword>
<dbReference type="GO" id="GO:0005737">
    <property type="term" value="C:cytoplasm"/>
    <property type="evidence" value="ECO:0007669"/>
    <property type="project" value="UniProtKB-SubCell"/>
</dbReference>
<dbReference type="GO" id="GO:0005840">
    <property type="term" value="C:ribosome"/>
    <property type="evidence" value="ECO:0007669"/>
    <property type="project" value="UniProtKB-KW"/>
</dbReference>
<comment type="function">
    <text evidence="6">Methylates ribosomal protein L11.</text>
</comment>
<feature type="binding site" evidence="6">
    <location>
        <position position="169"/>
    </location>
    <ligand>
        <name>S-adenosyl-L-methionine</name>
        <dbReference type="ChEBI" id="CHEBI:59789"/>
    </ligand>
</feature>
<dbReference type="NCBIfam" id="NF001785">
    <property type="entry name" value="PRK00517.2-2"/>
    <property type="match status" value="1"/>
</dbReference>
<dbReference type="CDD" id="cd02440">
    <property type="entry name" value="AdoMet_MTases"/>
    <property type="match status" value="1"/>
</dbReference>
<feature type="binding site" evidence="6">
    <location>
        <position position="126"/>
    </location>
    <ligand>
        <name>S-adenosyl-L-methionine</name>
        <dbReference type="ChEBI" id="CHEBI:59789"/>
    </ligand>
</feature>
<comment type="subcellular location">
    <subcellularLocation>
        <location evidence="6">Cytoplasm</location>
    </subcellularLocation>
</comment>
<accession>A0A9D7SBA7</accession>
<evidence type="ECO:0000313" key="7">
    <source>
        <dbReference type="EMBL" id="MBK9719223.1"/>
    </source>
</evidence>
<dbReference type="PANTHER" id="PTHR43648">
    <property type="entry name" value="ELECTRON TRANSFER FLAVOPROTEIN BETA SUBUNIT LYSINE METHYLTRANSFERASE"/>
    <property type="match status" value="1"/>
</dbReference>
<organism evidence="7 8">
    <name type="scientific">Candidatus Defluviibacterium haderslevense</name>
    <dbReference type="NCBI Taxonomy" id="2981993"/>
    <lineage>
        <taxon>Bacteria</taxon>
        <taxon>Pseudomonadati</taxon>
        <taxon>Bacteroidota</taxon>
        <taxon>Saprospiria</taxon>
        <taxon>Saprospirales</taxon>
        <taxon>Saprospiraceae</taxon>
        <taxon>Candidatus Defluviibacterium</taxon>
    </lineage>
</organism>
<comment type="caution">
    <text evidence="7">The sequence shown here is derived from an EMBL/GenBank/DDBJ whole genome shotgun (WGS) entry which is preliminary data.</text>
</comment>
<dbReference type="AlphaFoldDB" id="A0A9D7SBA7"/>
<dbReference type="GO" id="GO:0008276">
    <property type="term" value="F:protein methyltransferase activity"/>
    <property type="evidence" value="ECO:0007669"/>
    <property type="project" value="UniProtKB-UniRule"/>
</dbReference>
<protein>
    <recommendedName>
        <fullName evidence="6">Ribosomal protein L11 methyltransferase</fullName>
        <shortName evidence="6">L11 Mtase</shortName>
        <ecNumber evidence="6">2.1.1.-</ecNumber>
    </recommendedName>
</protein>
<dbReference type="GO" id="GO:0032259">
    <property type="term" value="P:methylation"/>
    <property type="evidence" value="ECO:0007669"/>
    <property type="project" value="UniProtKB-KW"/>
</dbReference>
<comment type="catalytic activity">
    <reaction evidence="6">
        <text>L-lysyl-[protein] + 3 S-adenosyl-L-methionine = N(6),N(6),N(6)-trimethyl-L-lysyl-[protein] + 3 S-adenosyl-L-homocysteine + 3 H(+)</text>
        <dbReference type="Rhea" id="RHEA:54192"/>
        <dbReference type="Rhea" id="RHEA-COMP:9752"/>
        <dbReference type="Rhea" id="RHEA-COMP:13826"/>
        <dbReference type="ChEBI" id="CHEBI:15378"/>
        <dbReference type="ChEBI" id="CHEBI:29969"/>
        <dbReference type="ChEBI" id="CHEBI:57856"/>
        <dbReference type="ChEBI" id="CHEBI:59789"/>
        <dbReference type="ChEBI" id="CHEBI:61961"/>
    </reaction>
</comment>
<dbReference type="EC" id="2.1.1.-" evidence="6"/>
<evidence type="ECO:0000256" key="2">
    <source>
        <dbReference type="ARBA" id="ARBA00022490"/>
    </source>
</evidence>
<dbReference type="EMBL" id="JADKFW010000017">
    <property type="protein sequence ID" value="MBK9719223.1"/>
    <property type="molecule type" value="Genomic_DNA"/>
</dbReference>
<dbReference type="InterPro" id="IPR050078">
    <property type="entry name" value="Ribosomal_L11_MeTrfase_PrmA"/>
</dbReference>
<dbReference type="Pfam" id="PF06325">
    <property type="entry name" value="PrmA"/>
    <property type="match status" value="1"/>
</dbReference>
<evidence type="ECO:0000256" key="4">
    <source>
        <dbReference type="ARBA" id="ARBA00022679"/>
    </source>
</evidence>
<dbReference type="SUPFAM" id="SSF53335">
    <property type="entry name" value="S-adenosyl-L-methionine-dependent methyltransferases"/>
    <property type="match status" value="1"/>
</dbReference>
<evidence type="ECO:0000256" key="3">
    <source>
        <dbReference type="ARBA" id="ARBA00022603"/>
    </source>
</evidence>
<dbReference type="Proteomes" id="UP000808349">
    <property type="component" value="Unassembled WGS sequence"/>
</dbReference>
<dbReference type="PANTHER" id="PTHR43648:SF1">
    <property type="entry name" value="ELECTRON TRANSFER FLAVOPROTEIN BETA SUBUNIT LYSINE METHYLTRANSFERASE"/>
    <property type="match status" value="1"/>
</dbReference>
<keyword evidence="7" id="KW-0687">Ribonucleoprotein</keyword>
<evidence type="ECO:0000256" key="1">
    <source>
        <dbReference type="ARBA" id="ARBA00009741"/>
    </source>
</evidence>
<reference evidence="7 8" key="1">
    <citation type="submission" date="2020-10" db="EMBL/GenBank/DDBJ databases">
        <title>Connecting structure to function with the recovery of over 1000 high-quality activated sludge metagenome-assembled genomes encoding full-length rRNA genes using long-read sequencing.</title>
        <authorList>
            <person name="Singleton C.M."/>
            <person name="Petriglieri F."/>
            <person name="Kristensen J.M."/>
            <person name="Kirkegaard R.H."/>
            <person name="Michaelsen T.Y."/>
            <person name="Andersen M.H."/>
            <person name="Karst S.M."/>
            <person name="Dueholm M.S."/>
            <person name="Nielsen P.H."/>
            <person name="Albertsen M."/>
        </authorList>
    </citation>
    <scope>NUCLEOTIDE SEQUENCE [LARGE SCALE GENOMIC DNA]</scope>
    <source>
        <strain evidence="7">Ribe_18-Q3-R11-54_BAT3C.373</strain>
    </source>
</reference>
<keyword evidence="5 6" id="KW-0949">S-adenosyl-L-methionine</keyword>
<comment type="similarity">
    <text evidence="1 6">Belongs to the methyltransferase superfamily. PrmA family.</text>
</comment>
<keyword evidence="3 6" id="KW-0489">Methyltransferase</keyword>
<feature type="binding site" evidence="6">
    <location>
        <position position="211"/>
    </location>
    <ligand>
        <name>S-adenosyl-L-methionine</name>
        <dbReference type="ChEBI" id="CHEBI:59789"/>
    </ligand>
</feature>
<proteinExistence type="inferred from homology"/>
<name>A0A9D7SBA7_9BACT</name>
<sequence>MQDYLAFHFIIPSEVQDVIIAGLYDLGFESFIEEDDKLQAFISQIDWNHLDQESFKWFCSNHGLSYQIIVHNPKDWNAIWEANFQPIVLANTLRIRAPFHSADPSYSDELIIAPKMAFGTGHHATTALILEWMTGVTFNGLSVLDFGCGTGILGIYAKKKGCRNLVMVDIELQAVENAIEHCELNHIHADAILVGSAEVIPAQLFDIIFANITRNVLEELLPKLRSHCSENGKLIISGFLKQDELFMISCLEKNQFSVKSTFQKEDWIAILADVV</sequence>
<evidence type="ECO:0000313" key="8">
    <source>
        <dbReference type="Proteomes" id="UP000808349"/>
    </source>
</evidence>
<keyword evidence="2 6" id="KW-0963">Cytoplasm</keyword>
<evidence type="ECO:0000256" key="6">
    <source>
        <dbReference type="HAMAP-Rule" id="MF_00735"/>
    </source>
</evidence>